<protein>
    <recommendedName>
        <fullName evidence="3">methylated-DNA--[protein]-cysteine S-methyltransferase</fullName>
        <ecNumber evidence="3">2.1.1.63</ecNumber>
    </recommendedName>
</protein>
<evidence type="ECO:0000256" key="7">
    <source>
        <dbReference type="ARBA" id="ARBA00023204"/>
    </source>
</evidence>
<evidence type="ECO:0000256" key="3">
    <source>
        <dbReference type="ARBA" id="ARBA00011918"/>
    </source>
</evidence>
<dbReference type="InterPro" id="IPR036217">
    <property type="entry name" value="MethylDNA_cys_MeTrfase_DNAb"/>
</dbReference>
<dbReference type="GO" id="GO:0006281">
    <property type="term" value="P:DNA repair"/>
    <property type="evidence" value="ECO:0007669"/>
    <property type="project" value="UniProtKB-KW"/>
</dbReference>
<evidence type="ECO:0000256" key="2">
    <source>
        <dbReference type="ARBA" id="ARBA00008711"/>
    </source>
</evidence>
<evidence type="ECO:0000256" key="8">
    <source>
        <dbReference type="ARBA" id="ARBA00049348"/>
    </source>
</evidence>
<sequence>MPPATGAAPNRTAEALITRRIETPLGPMVAGATDEGLALLEFAEPDRLGPQLDAARKAIGCRAEEGDHPLLARLAGELFEYFEGTRAEFSVPLRLAGSPFQVMAWQALRDIPFGRTRTYAEQARAIGRPAAVRAVGAANGRNRLAIVVPCHRVVASGGRLCGYGGGLWRKQFLIDLERRHAPGDDAQAGLLFS</sequence>
<dbReference type="EMBL" id="CP036426">
    <property type="protein sequence ID" value="QDV38106.1"/>
    <property type="molecule type" value="Genomic_DNA"/>
</dbReference>
<comment type="catalytic activity">
    <reaction evidence="8">
        <text>a 6-O-methyl-2'-deoxyguanosine in DNA + L-cysteinyl-[protein] = S-methyl-L-cysteinyl-[protein] + a 2'-deoxyguanosine in DNA</text>
        <dbReference type="Rhea" id="RHEA:24000"/>
        <dbReference type="Rhea" id="RHEA-COMP:10131"/>
        <dbReference type="Rhea" id="RHEA-COMP:10132"/>
        <dbReference type="Rhea" id="RHEA-COMP:11367"/>
        <dbReference type="Rhea" id="RHEA-COMP:11368"/>
        <dbReference type="ChEBI" id="CHEBI:29950"/>
        <dbReference type="ChEBI" id="CHEBI:82612"/>
        <dbReference type="ChEBI" id="CHEBI:85445"/>
        <dbReference type="ChEBI" id="CHEBI:85448"/>
        <dbReference type="EC" id="2.1.1.63"/>
    </reaction>
</comment>
<dbReference type="EC" id="2.1.1.63" evidence="3"/>
<keyword evidence="12" id="KW-1185">Reference proteome</keyword>
<dbReference type="AlphaFoldDB" id="A0A518HBL6"/>
<dbReference type="KEGG" id="tpla:ElP_60550"/>
<dbReference type="PANTHER" id="PTHR10815:SF5">
    <property type="entry name" value="METHYLATED-DNA--PROTEIN-CYSTEINE METHYLTRANSFERASE"/>
    <property type="match status" value="1"/>
</dbReference>
<dbReference type="CDD" id="cd06445">
    <property type="entry name" value="ATase"/>
    <property type="match status" value="1"/>
</dbReference>
<evidence type="ECO:0000259" key="9">
    <source>
        <dbReference type="Pfam" id="PF01035"/>
    </source>
</evidence>
<dbReference type="Gene3D" id="3.30.160.70">
    <property type="entry name" value="Methylated DNA-protein cysteine methyltransferase domain"/>
    <property type="match status" value="1"/>
</dbReference>
<dbReference type="InterPro" id="IPR001497">
    <property type="entry name" value="MethylDNA_cys_MeTrfase_AS"/>
</dbReference>
<dbReference type="GO" id="GO:0032259">
    <property type="term" value="P:methylation"/>
    <property type="evidence" value="ECO:0007669"/>
    <property type="project" value="UniProtKB-KW"/>
</dbReference>
<evidence type="ECO:0000256" key="1">
    <source>
        <dbReference type="ARBA" id="ARBA00001286"/>
    </source>
</evidence>
<keyword evidence="7" id="KW-0234">DNA repair</keyword>
<dbReference type="InterPro" id="IPR008332">
    <property type="entry name" value="MethylG_MeTrfase_N"/>
</dbReference>
<accession>A0A518HBL6</accession>
<evidence type="ECO:0000256" key="4">
    <source>
        <dbReference type="ARBA" id="ARBA00022603"/>
    </source>
</evidence>
<reference evidence="11 12" key="1">
    <citation type="submission" date="2019-02" db="EMBL/GenBank/DDBJ databases">
        <title>Deep-cultivation of Planctomycetes and their phenomic and genomic characterization uncovers novel biology.</title>
        <authorList>
            <person name="Wiegand S."/>
            <person name="Jogler M."/>
            <person name="Boedeker C."/>
            <person name="Pinto D."/>
            <person name="Vollmers J."/>
            <person name="Rivas-Marin E."/>
            <person name="Kohn T."/>
            <person name="Peeters S.H."/>
            <person name="Heuer A."/>
            <person name="Rast P."/>
            <person name="Oberbeckmann S."/>
            <person name="Bunk B."/>
            <person name="Jeske O."/>
            <person name="Meyerdierks A."/>
            <person name="Storesund J.E."/>
            <person name="Kallscheuer N."/>
            <person name="Luecker S."/>
            <person name="Lage O.M."/>
            <person name="Pohl T."/>
            <person name="Merkel B.J."/>
            <person name="Hornburger P."/>
            <person name="Mueller R.-W."/>
            <person name="Bruemmer F."/>
            <person name="Labrenz M."/>
            <person name="Spormann A.M."/>
            <person name="Op den Camp H."/>
            <person name="Overmann J."/>
            <person name="Amann R."/>
            <person name="Jetten M.S.M."/>
            <person name="Mascher T."/>
            <person name="Medema M.H."/>
            <person name="Devos D.P."/>
            <person name="Kaster A.-K."/>
            <person name="Ovreas L."/>
            <person name="Rohde M."/>
            <person name="Galperin M.Y."/>
            <person name="Jogler C."/>
        </authorList>
    </citation>
    <scope>NUCLEOTIDE SEQUENCE [LARGE SCALE GENOMIC DNA]</scope>
    <source>
        <strain evidence="11 12">ElP</strain>
    </source>
</reference>
<dbReference type="NCBIfam" id="TIGR00589">
    <property type="entry name" value="ogt"/>
    <property type="match status" value="1"/>
</dbReference>
<dbReference type="InterPro" id="IPR036388">
    <property type="entry name" value="WH-like_DNA-bd_sf"/>
</dbReference>
<dbReference type="GO" id="GO:0003908">
    <property type="term" value="F:methylated-DNA-[protein]-cysteine S-methyltransferase activity"/>
    <property type="evidence" value="ECO:0007669"/>
    <property type="project" value="UniProtKB-EC"/>
</dbReference>
<proteinExistence type="inferred from homology"/>
<keyword evidence="6" id="KW-0227">DNA damage</keyword>
<dbReference type="InterPro" id="IPR036631">
    <property type="entry name" value="MGMT_N_sf"/>
</dbReference>
<dbReference type="SUPFAM" id="SSF53155">
    <property type="entry name" value="Methylated DNA-protein cysteine methyltransferase domain"/>
    <property type="match status" value="1"/>
</dbReference>
<evidence type="ECO:0000256" key="6">
    <source>
        <dbReference type="ARBA" id="ARBA00022763"/>
    </source>
</evidence>
<name>A0A518HBL6_9BACT</name>
<dbReference type="SUPFAM" id="SSF46767">
    <property type="entry name" value="Methylated DNA-protein cysteine methyltransferase, C-terminal domain"/>
    <property type="match status" value="1"/>
</dbReference>
<dbReference type="Proteomes" id="UP000317835">
    <property type="component" value="Chromosome"/>
</dbReference>
<evidence type="ECO:0000256" key="5">
    <source>
        <dbReference type="ARBA" id="ARBA00022679"/>
    </source>
</evidence>
<feature type="domain" description="Methylated-DNA-[protein]-cysteine S-methyltransferase DNA binding" evidence="9">
    <location>
        <begin position="99"/>
        <end position="178"/>
    </location>
</feature>
<dbReference type="Pfam" id="PF02870">
    <property type="entry name" value="Methyltransf_1N"/>
    <property type="match status" value="1"/>
</dbReference>
<feature type="domain" description="Methylguanine DNA methyltransferase ribonuclease-like" evidence="10">
    <location>
        <begin position="21"/>
        <end position="95"/>
    </location>
</feature>
<dbReference type="PANTHER" id="PTHR10815">
    <property type="entry name" value="METHYLATED-DNA--PROTEIN-CYSTEINE METHYLTRANSFERASE"/>
    <property type="match status" value="1"/>
</dbReference>
<evidence type="ECO:0000313" key="12">
    <source>
        <dbReference type="Proteomes" id="UP000317835"/>
    </source>
</evidence>
<dbReference type="Gene3D" id="1.10.10.10">
    <property type="entry name" value="Winged helix-like DNA-binding domain superfamily/Winged helix DNA-binding domain"/>
    <property type="match status" value="1"/>
</dbReference>
<comment type="catalytic activity">
    <reaction evidence="1">
        <text>a 4-O-methyl-thymidine in DNA + L-cysteinyl-[protein] = a thymidine in DNA + S-methyl-L-cysteinyl-[protein]</text>
        <dbReference type="Rhea" id="RHEA:53428"/>
        <dbReference type="Rhea" id="RHEA-COMP:10131"/>
        <dbReference type="Rhea" id="RHEA-COMP:10132"/>
        <dbReference type="Rhea" id="RHEA-COMP:13555"/>
        <dbReference type="Rhea" id="RHEA-COMP:13556"/>
        <dbReference type="ChEBI" id="CHEBI:29950"/>
        <dbReference type="ChEBI" id="CHEBI:82612"/>
        <dbReference type="ChEBI" id="CHEBI:137386"/>
        <dbReference type="ChEBI" id="CHEBI:137387"/>
        <dbReference type="EC" id="2.1.1.63"/>
    </reaction>
</comment>
<keyword evidence="5 11" id="KW-0808">Transferase</keyword>
<gene>
    <name evidence="11" type="primary">ogt</name>
    <name evidence="11" type="ORF">ElP_60550</name>
</gene>
<dbReference type="FunFam" id="1.10.10.10:FF:000214">
    <property type="entry name" value="Methylated-DNA--protein-cysteine methyltransferase"/>
    <property type="match status" value="1"/>
</dbReference>
<dbReference type="InterPro" id="IPR014048">
    <property type="entry name" value="MethylDNA_cys_MeTrfase_DNA-bd"/>
</dbReference>
<evidence type="ECO:0000259" key="10">
    <source>
        <dbReference type="Pfam" id="PF02870"/>
    </source>
</evidence>
<keyword evidence="4 11" id="KW-0489">Methyltransferase</keyword>
<comment type="similarity">
    <text evidence="2">Belongs to the MGMT family.</text>
</comment>
<organism evidence="11 12">
    <name type="scientific">Tautonia plasticadhaerens</name>
    <dbReference type="NCBI Taxonomy" id="2527974"/>
    <lineage>
        <taxon>Bacteria</taxon>
        <taxon>Pseudomonadati</taxon>
        <taxon>Planctomycetota</taxon>
        <taxon>Planctomycetia</taxon>
        <taxon>Isosphaerales</taxon>
        <taxon>Isosphaeraceae</taxon>
        <taxon>Tautonia</taxon>
    </lineage>
</organism>
<dbReference type="Pfam" id="PF01035">
    <property type="entry name" value="DNA_binding_1"/>
    <property type="match status" value="1"/>
</dbReference>
<evidence type="ECO:0000313" key="11">
    <source>
        <dbReference type="EMBL" id="QDV38106.1"/>
    </source>
</evidence>
<dbReference type="OrthoDB" id="9783680at2"/>
<dbReference type="PROSITE" id="PS00374">
    <property type="entry name" value="MGMT"/>
    <property type="match status" value="1"/>
</dbReference>